<keyword evidence="1" id="KW-0732">Signal</keyword>
<feature type="signal peptide" evidence="1">
    <location>
        <begin position="1"/>
        <end position="25"/>
    </location>
</feature>
<sequence>MRLVFAGLSAAGLLAAAGGAAGAEAPETHDGGAEDGRRSACHLPEGWEALAARRPDFVVLGELHGTAQAPAFLENTACALAAQGKRVLVAIEMDAALDARLQAAWALDQSGFVAALGGPDWKGTGKGVISQAVLGGLIRLHAQESAGAAIRVVAFNGVKDAAQGASLGESTPEATHEAAQARNIAEAARGGHYDLTLVLVGNVHASRQPIVRPGIAYKPMVMHLVNSGSVIALDMRYASGSAWFCQLKAGVALLPGVPIPTEQVECGDHDCAGNAGEEAGAGEGPPAISLEPVSGARSGYAYDGTYWAGAIRGSPPAFAPM</sequence>
<comment type="caution">
    <text evidence="2">The sequence shown here is derived from an EMBL/GenBank/DDBJ whole genome shotgun (WGS) entry which is preliminary data.</text>
</comment>
<feature type="chain" id="PRO_5046073677" description="Haem-binding uptake Tiki superfamily ChaN domain-containing protein" evidence="1">
    <location>
        <begin position="26"/>
        <end position="321"/>
    </location>
</feature>
<dbReference type="RefSeq" id="WP_244019107.1">
    <property type="nucleotide sequence ID" value="NZ_JALHLF010000025.1"/>
</dbReference>
<gene>
    <name evidence="2" type="ORF">MTR62_08690</name>
</gene>
<protein>
    <recommendedName>
        <fullName evidence="4">Haem-binding uptake Tiki superfamily ChaN domain-containing protein</fullName>
    </recommendedName>
</protein>
<evidence type="ECO:0008006" key="4">
    <source>
        <dbReference type="Google" id="ProtNLM"/>
    </source>
</evidence>
<evidence type="ECO:0000256" key="1">
    <source>
        <dbReference type="SAM" id="SignalP"/>
    </source>
</evidence>
<dbReference type="Proteomes" id="UP001162881">
    <property type="component" value="Unassembled WGS sequence"/>
</dbReference>
<keyword evidence="3" id="KW-1185">Reference proteome</keyword>
<accession>A0ABT0BCI0</accession>
<name>A0ABT0BCI0_9SPHN</name>
<evidence type="ECO:0000313" key="2">
    <source>
        <dbReference type="EMBL" id="MCJ2182767.1"/>
    </source>
</evidence>
<organism evidence="2 3">
    <name type="scientific">Novosphingobium organovorum</name>
    <dbReference type="NCBI Taxonomy" id="2930092"/>
    <lineage>
        <taxon>Bacteria</taxon>
        <taxon>Pseudomonadati</taxon>
        <taxon>Pseudomonadota</taxon>
        <taxon>Alphaproteobacteria</taxon>
        <taxon>Sphingomonadales</taxon>
        <taxon>Sphingomonadaceae</taxon>
        <taxon>Novosphingobium</taxon>
    </lineage>
</organism>
<proteinExistence type="predicted"/>
<evidence type="ECO:0000313" key="3">
    <source>
        <dbReference type="Proteomes" id="UP001162881"/>
    </source>
</evidence>
<reference evidence="2" key="1">
    <citation type="submission" date="2022-03" db="EMBL/GenBank/DDBJ databases">
        <title>Identification of a novel bacterium isolated from mangrove sediments.</title>
        <authorList>
            <person name="Pan X."/>
        </authorList>
    </citation>
    <scope>NUCLEOTIDE SEQUENCE</scope>
    <source>
        <strain evidence="2">B1949</strain>
    </source>
</reference>
<dbReference type="EMBL" id="JALHLF010000025">
    <property type="protein sequence ID" value="MCJ2182767.1"/>
    <property type="molecule type" value="Genomic_DNA"/>
</dbReference>